<evidence type="ECO:0000313" key="2">
    <source>
        <dbReference type="EMBL" id="MDY5132647.1"/>
    </source>
</evidence>
<keyword evidence="1" id="KW-0812">Transmembrane</keyword>
<dbReference type="Proteomes" id="UP001275049">
    <property type="component" value="Unassembled WGS sequence"/>
</dbReference>
<accession>A0AAW9HMI5</accession>
<keyword evidence="4" id="KW-1185">Reference proteome</keyword>
<keyword evidence="1" id="KW-0472">Membrane</keyword>
<reference evidence="3 4" key="1">
    <citation type="submission" date="2023-10" db="EMBL/GenBank/DDBJ databases">
        <title>Whole Genome based description of the genera Actinobaculum and Actinotignum reveals a complex phylogenetic relationship within the species included in the genus Actinotignum.</title>
        <authorList>
            <person name="Jensen C.S."/>
            <person name="Dargis R."/>
            <person name="Kemp M."/>
            <person name="Christensen J.J."/>
        </authorList>
    </citation>
    <scope>NUCLEOTIDE SEQUENCE</scope>
    <source>
        <strain evidence="3">SLA_B511</strain>
        <strain evidence="2 4">SLA_B974</strain>
    </source>
</reference>
<dbReference type="EMBL" id="JAWNGC010000005">
    <property type="protein sequence ID" value="MDY5155118.1"/>
    <property type="molecule type" value="Genomic_DNA"/>
</dbReference>
<gene>
    <name evidence="3" type="ORF">R6G80_05185</name>
    <name evidence="2" type="ORF">R6G86_02660</name>
</gene>
<feature type="transmembrane region" description="Helical" evidence="1">
    <location>
        <begin position="169"/>
        <end position="188"/>
    </location>
</feature>
<feature type="transmembrane region" description="Helical" evidence="1">
    <location>
        <begin position="85"/>
        <end position="103"/>
    </location>
</feature>
<evidence type="ECO:0000313" key="3">
    <source>
        <dbReference type="EMBL" id="MDY5155118.1"/>
    </source>
</evidence>
<evidence type="ECO:0000256" key="1">
    <source>
        <dbReference type="SAM" id="Phobius"/>
    </source>
</evidence>
<name>A0AAW9HMI5_9ACTO</name>
<organism evidence="3 5">
    <name type="scientific">Actinotignum urinale</name>
    <dbReference type="NCBI Taxonomy" id="190146"/>
    <lineage>
        <taxon>Bacteria</taxon>
        <taxon>Bacillati</taxon>
        <taxon>Actinomycetota</taxon>
        <taxon>Actinomycetes</taxon>
        <taxon>Actinomycetales</taxon>
        <taxon>Actinomycetaceae</taxon>
        <taxon>Actinotignum</taxon>
    </lineage>
</organism>
<dbReference type="RefSeq" id="WP_022866178.1">
    <property type="nucleotide sequence ID" value="NZ_CAMYCL010000002.1"/>
</dbReference>
<proteinExistence type="predicted"/>
<keyword evidence="1" id="KW-1133">Transmembrane helix</keyword>
<evidence type="ECO:0000313" key="4">
    <source>
        <dbReference type="Proteomes" id="UP001275049"/>
    </source>
</evidence>
<evidence type="ECO:0000313" key="5">
    <source>
        <dbReference type="Proteomes" id="UP001281731"/>
    </source>
</evidence>
<dbReference type="Pfam" id="PF06168">
    <property type="entry name" value="DUF981"/>
    <property type="match status" value="1"/>
</dbReference>
<feature type="transmembrane region" description="Helical" evidence="1">
    <location>
        <begin position="6"/>
        <end position="31"/>
    </location>
</feature>
<comment type="caution">
    <text evidence="3">The sequence shown here is derived from an EMBL/GenBank/DDBJ whole genome shotgun (WGS) entry which is preliminary data.</text>
</comment>
<sequence length="232" mass="25146">MLMQGITYNTAMAVIAGTIMLLVVVFARIVARENHGDLTGWGWAFIALGSFLGITGLHMTLTWPLKQIDGAFCCKVDNITFGEPAAVYGILTFVAGLAILAAQRKADRTDGEVTATVMFRTLRPLLFVAAIIGFGLVLIGIGGMYFGMWRPPDIEPVARLMAGSLIEPLMVMTLYVGSGLAAILSPFVGENKKLAKVVLVITWCIGMLWIFLGFTVFYSHIGFFPQPDGSYI</sequence>
<feature type="transmembrane region" description="Helical" evidence="1">
    <location>
        <begin position="197"/>
        <end position="221"/>
    </location>
</feature>
<dbReference type="Proteomes" id="UP001281731">
    <property type="component" value="Unassembled WGS sequence"/>
</dbReference>
<feature type="transmembrane region" description="Helical" evidence="1">
    <location>
        <begin position="43"/>
        <end position="65"/>
    </location>
</feature>
<protein>
    <submittedName>
        <fullName evidence="3">DUF981 family protein</fullName>
    </submittedName>
</protein>
<dbReference type="InterPro" id="IPR009324">
    <property type="entry name" value="DUF981"/>
</dbReference>
<feature type="transmembrane region" description="Helical" evidence="1">
    <location>
        <begin position="124"/>
        <end position="149"/>
    </location>
</feature>
<dbReference type="EMBL" id="JAWNGA010000003">
    <property type="protein sequence ID" value="MDY5132647.1"/>
    <property type="molecule type" value="Genomic_DNA"/>
</dbReference>
<dbReference type="AlphaFoldDB" id="A0AAW9HMI5"/>